<feature type="compositionally biased region" description="Basic and acidic residues" evidence="7">
    <location>
        <begin position="86"/>
        <end position="97"/>
    </location>
</feature>
<organism evidence="8 9">
    <name type="scientific">Dimargaris cristalligena</name>
    <dbReference type="NCBI Taxonomy" id="215637"/>
    <lineage>
        <taxon>Eukaryota</taxon>
        <taxon>Fungi</taxon>
        <taxon>Fungi incertae sedis</taxon>
        <taxon>Zoopagomycota</taxon>
        <taxon>Kickxellomycotina</taxon>
        <taxon>Dimargaritomycetes</taxon>
        <taxon>Dimargaritales</taxon>
        <taxon>Dimargaritaceae</taxon>
        <taxon>Dimargaris</taxon>
    </lineage>
</organism>
<dbReference type="Pfam" id="PF08293">
    <property type="entry name" value="MRP-S33"/>
    <property type="match status" value="1"/>
</dbReference>
<sequence>MSGVGSLLTRQQQIAAISARIFGRAFNAEGKRTGERVLRQPIRGPEVVSYYPPEPFSFRELREMYPDMELIDLKEGARLAKIETLRRRGKGAPEKGAGRRASIKKR</sequence>
<evidence type="ECO:0000313" key="9">
    <source>
        <dbReference type="Proteomes" id="UP000268162"/>
    </source>
</evidence>
<dbReference type="GO" id="GO:0005739">
    <property type="term" value="C:mitochondrion"/>
    <property type="evidence" value="ECO:0007669"/>
    <property type="project" value="UniProtKB-SubCell"/>
</dbReference>
<reference evidence="9" key="1">
    <citation type="journal article" date="2018" name="Nat. Microbiol.">
        <title>Leveraging single-cell genomics to expand the fungal tree of life.</title>
        <authorList>
            <person name="Ahrendt S.R."/>
            <person name="Quandt C.A."/>
            <person name="Ciobanu D."/>
            <person name="Clum A."/>
            <person name="Salamov A."/>
            <person name="Andreopoulos B."/>
            <person name="Cheng J.F."/>
            <person name="Woyke T."/>
            <person name="Pelin A."/>
            <person name="Henrissat B."/>
            <person name="Reynolds N.K."/>
            <person name="Benny G.L."/>
            <person name="Smith M.E."/>
            <person name="James T.Y."/>
            <person name="Grigoriev I.V."/>
        </authorList>
    </citation>
    <scope>NUCLEOTIDE SEQUENCE [LARGE SCALE GENOMIC DNA]</scope>
    <source>
        <strain evidence="9">RSA 468</strain>
    </source>
</reference>
<dbReference type="PANTHER" id="PTHR13362:SF2">
    <property type="entry name" value="SMALL RIBOSOMAL SUBUNIT PROTEIN MS33"/>
    <property type="match status" value="1"/>
</dbReference>
<evidence type="ECO:0000256" key="3">
    <source>
        <dbReference type="ARBA" id="ARBA00022980"/>
    </source>
</evidence>
<evidence type="ECO:0000256" key="2">
    <source>
        <dbReference type="ARBA" id="ARBA00008970"/>
    </source>
</evidence>
<dbReference type="EMBL" id="ML002281">
    <property type="protein sequence ID" value="RKP39310.1"/>
    <property type="molecule type" value="Genomic_DNA"/>
</dbReference>
<proteinExistence type="inferred from homology"/>
<dbReference type="GO" id="GO:1990904">
    <property type="term" value="C:ribonucleoprotein complex"/>
    <property type="evidence" value="ECO:0007669"/>
    <property type="project" value="UniProtKB-KW"/>
</dbReference>
<evidence type="ECO:0000256" key="1">
    <source>
        <dbReference type="ARBA" id="ARBA00004173"/>
    </source>
</evidence>
<evidence type="ECO:0000313" key="8">
    <source>
        <dbReference type="EMBL" id="RKP39310.1"/>
    </source>
</evidence>
<feature type="region of interest" description="Disordered" evidence="7">
    <location>
        <begin position="86"/>
        <end position="106"/>
    </location>
</feature>
<comment type="subcellular location">
    <subcellularLocation>
        <location evidence="1">Mitochondrion</location>
    </subcellularLocation>
</comment>
<evidence type="ECO:0000256" key="6">
    <source>
        <dbReference type="ARBA" id="ARBA00035132"/>
    </source>
</evidence>
<keyword evidence="9" id="KW-1185">Reference proteome</keyword>
<dbReference type="GO" id="GO:0005840">
    <property type="term" value="C:ribosome"/>
    <property type="evidence" value="ECO:0007669"/>
    <property type="project" value="UniProtKB-KW"/>
</dbReference>
<keyword evidence="5" id="KW-0687">Ribonucleoprotein</keyword>
<evidence type="ECO:0000256" key="7">
    <source>
        <dbReference type="SAM" id="MobiDB-lite"/>
    </source>
</evidence>
<evidence type="ECO:0000256" key="4">
    <source>
        <dbReference type="ARBA" id="ARBA00023128"/>
    </source>
</evidence>
<dbReference type="Proteomes" id="UP000268162">
    <property type="component" value="Unassembled WGS sequence"/>
</dbReference>
<keyword evidence="4" id="KW-0496">Mitochondrion</keyword>
<accession>A0A4Q0A2B1</accession>
<comment type="similarity">
    <text evidence="2">Belongs to the mitochondrion-specific ribosomal protein mS33 family.</text>
</comment>
<gene>
    <name evidence="8" type="ORF">BJ085DRAFT_34903</name>
</gene>
<evidence type="ECO:0000256" key="5">
    <source>
        <dbReference type="ARBA" id="ARBA00023274"/>
    </source>
</evidence>
<name>A0A4Q0A2B1_9FUNG</name>
<keyword evidence="3" id="KW-0689">Ribosomal protein</keyword>
<dbReference type="AlphaFoldDB" id="A0A4Q0A2B1"/>
<dbReference type="PANTHER" id="PTHR13362">
    <property type="entry name" value="MITOCHONDRIAL RIBOSOMAL PROTEIN S33"/>
    <property type="match status" value="1"/>
</dbReference>
<dbReference type="InterPro" id="IPR013219">
    <property type="entry name" value="Ribosomal_mS33"/>
</dbReference>
<protein>
    <recommendedName>
        <fullName evidence="6">Small ribosomal subunit protein mS33</fullName>
    </recommendedName>
</protein>
<dbReference type="OrthoDB" id="6495301at2759"/>
<dbReference type="STRING" id="215637.A0A4Q0A2B1"/>